<feature type="compositionally biased region" description="Basic and acidic residues" evidence="1">
    <location>
        <begin position="817"/>
        <end position="827"/>
    </location>
</feature>
<dbReference type="InterPro" id="IPR025724">
    <property type="entry name" value="GAG-pre-integrase_dom"/>
</dbReference>
<name>A0AAD3H7B6_9STRA</name>
<gene>
    <name evidence="3" type="ORF">CTEN210_09100</name>
</gene>
<feature type="compositionally biased region" description="Polar residues" evidence="1">
    <location>
        <begin position="25"/>
        <end position="47"/>
    </location>
</feature>
<dbReference type="GO" id="GO:0015074">
    <property type="term" value="P:DNA integration"/>
    <property type="evidence" value="ECO:0007669"/>
    <property type="project" value="InterPro"/>
</dbReference>
<dbReference type="Pfam" id="PF07727">
    <property type="entry name" value="RVT_2"/>
    <property type="match status" value="1"/>
</dbReference>
<dbReference type="Proteomes" id="UP001054902">
    <property type="component" value="Unassembled WGS sequence"/>
</dbReference>
<dbReference type="InterPro" id="IPR013103">
    <property type="entry name" value="RVT_2"/>
</dbReference>
<evidence type="ECO:0000256" key="1">
    <source>
        <dbReference type="SAM" id="MobiDB-lite"/>
    </source>
</evidence>
<accession>A0AAD3H7B6</accession>
<dbReference type="PROSITE" id="PS50994">
    <property type="entry name" value="INTEGRASE"/>
    <property type="match status" value="1"/>
</dbReference>
<feature type="region of interest" description="Disordered" evidence="1">
    <location>
        <begin position="790"/>
        <end position="827"/>
    </location>
</feature>
<feature type="region of interest" description="Disordered" evidence="1">
    <location>
        <begin position="514"/>
        <end position="577"/>
    </location>
</feature>
<keyword evidence="4" id="KW-1185">Reference proteome</keyword>
<feature type="region of interest" description="Disordered" evidence="1">
    <location>
        <begin position="1699"/>
        <end position="1759"/>
    </location>
</feature>
<feature type="domain" description="Integrase catalytic" evidence="2">
    <location>
        <begin position="1375"/>
        <end position="1554"/>
    </location>
</feature>
<feature type="region of interest" description="Disordered" evidence="1">
    <location>
        <begin position="429"/>
        <end position="470"/>
    </location>
</feature>
<evidence type="ECO:0000259" key="2">
    <source>
        <dbReference type="PROSITE" id="PS50994"/>
    </source>
</evidence>
<feature type="compositionally biased region" description="Polar residues" evidence="1">
    <location>
        <begin position="525"/>
        <end position="537"/>
    </location>
</feature>
<dbReference type="EMBL" id="BLLK01000045">
    <property type="protein sequence ID" value="GFH52624.1"/>
    <property type="molecule type" value="Genomic_DNA"/>
</dbReference>
<evidence type="ECO:0000313" key="4">
    <source>
        <dbReference type="Proteomes" id="UP001054902"/>
    </source>
</evidence>
<feature type="compositionally biased region" description="Basic and acidic residues" evidence="1">
    <location>
        <begin position="461"/>
        <end position="470"/>
    </location>
</feature>
<feature type="region of interest" description="Disordered" evidence="1">
    <location>
        <begin position="1"/>
        <end position="56"/>
    </location>
</feature>
<feature type="compositionally biased region" description="Low complexity" evidence="1">
    <location>
        <begin position="1718"/>
        <end position="1732"/>
    </location>
</feature>
<sequence length="2410" mass="267431">MALDEQTSETSTPASDHAGRGDAGSTRSRNRGASSFSAAGTNLSSHLNGEEQFTPDPSVPIRGGYIKHLDVVYVGGASIAPYTYLLNVPQGGQSCWGAGQFRDRRNMGAHLAAVRSKPDSAGWLTFQGSLESTPNSKQLDKVEFLQRLTGDIKVYGLEALFSPLANDGKPKLLTENIHDFTLQGVVDDHTYRLRKANTCARAYDTFEMSDFTLSHALVSSYLSPKLYSDMQTAYTNVSEFAYLPGQIILMLALENTNNLVTYDIDEARKSFEAITLISYPGENVGDLVKDCLKYLRIMDGGYCLPYNVQSTFLYKVNDTNSKNFNFQVSAMLQKVLEMEDTIGQHKNPKEILRHPHYTKYNVWALCDSVASTYRQEVGFNRWVVERLPSAAEGNLGTDSTGQENPGGKSCWDCGSFLHLCNSPKCPMHGTSNQGTHRYKSSRSGGGGGYNKDKSSSGGDGNTDKKDKDSKQLKSIAPWRLIHPADSNACITVEGREYKFCSKCVYRGTNQTGFYTTGPRMHSTAEHTASSTDSQGSEANLGAAASIPEASTPVPSASTLGRLPSTAPELDPNEPGGMYAGGFTAAALGFHAEVIEPVPSKDEVELQMAAWDDVDDMFDDFDGWDLDGSGFLAMQTHASSHLDASVGAFVRVLNQANLSTGKRSNLYGFIIQTPKPGGLYYKISVYDRGLQCFREFRRCRDKFVVVGLKSELPPLLSAWKSSESSGPLLAVGLGAELSDRVHLEFLFESRECPIATESQYSLLALARQYLVTHPPTISRNEVPAGYLDDETEVSSLPGSVQHDEGSSLEEEDNSLPEQHTDDDSLHEQDTIELTSKVNSLALYDQFFFDAVDSEEDIISVGSEEDTFHDALEELPSENISMSEHFKSFWVEESLPIFSLLHETGSLGMLMFCRLMWFLSAIFWDSLAGLLLGLPSLHSSLSPPSATCKHSRNLRRYPRAWMLLSCIQLTHNAPGSFGVAPPVDLHVLDPLHHTWYRQSYISSSFLDPDPLFLLQYQGVRGAQCMTTLRDAFTDQEENSVPLTLPLGLYIDPVADTSCTLENVDQCFFDAHDSLPFTSCLHLDGDSYFDSDGSIHSPKLLWNFDLSTLHSFYAVDSREYSPLHIAADAPSPLAFSAGLLGSVDLLPPLGDSFPVIFDTGASLAISPCVSDFVPGSIQKLHNRYIGGLANGLPIAGVGIVRWVFPIDGDKDVVLSIRCYHVPNAKARLLSPQRIFSKQRGVMGKYTIEEDFSTLQIDGLPDLQVNYSSESNLPVRTARNFSNDQPQANLGVLNPENKNLTAAQKDFLRWHYRLGHMGMQRLKGLLCCLPFSKIKKFEPLAKCPPCRCEVCQYAKQARTKEKGKTSSVDVKVDGNLKSNILRAGERVSVDHFESRLKGRTFTSFGGANADSYRGGCVFVDHMSGYLHTELQVGFSATETIRAKQNFEQLAGSHGVSIHSYLADNGAFKAHSFERHIRESNQKINFCGVNAHHQNGIAERNIRTVSDKARAMLLHAALHWKDAVSDSLWPMAVQYAAYQHNHLPNAEGHAPADLFTGTTFPRHKLLQMHTWGCPVYVLDPKLQQGKKLPRWDARARRGMFVGFSSVHSSDVPLVLNLQTGHISPQFHVVFDDDFTTVSSLGVTDEVPDFWQQLSLIRLEEISSSVLTRIPLDPASSIEIEDIWLPTDELEEKRRHDTITDRIRQVHFDDSSSSIPPPAPSSVPAPSSMPAHPSSAPSTIPSQPPPAAPTVDPSLRRSSRVPVPRQEFNISTTSGKTYSASANFGCEFSYEYNHIGQPAPITECNLACMDPDSNDNVAISGTITDQYLVDDVLLHQADSTVDLVTGQYNGMDPRAYAAKHRSKIDPDMPSYEMAGRSADKENWEEAMKIELRTLLNQQTWTELDRKSVTSSGTAARARILPGTWAFKLKRRPDGSPLKFKARYCVRGDLQTAGVDYFETYAPVVQWSTVRLLLSHTLINGWTTKQVDYTNAFAQAELSEDVYIERPKGFPRRDGKDTVLKLNKSLYGLKQAPKSFYDKLRAGLEQRGFTRSEIDHCLFMKKDMMVVVYVDDTIICGPDAMEIEKLISDLGVSDDEHREVFELRDEGNVGDFLGIRIEKQGDSYLLTQKGLTGKVIKAAYMEDSNAKPTPVSEEPLGKDANGDPFTEDWKYSEIVGMLLYLANNSRPDIAYAVHQCARFTHDPKQSHAEAVKRILRYLQGTKDKGILLQPDGSKGIDCFVDADFAGLWKSEDAQDPVSVKSRTGYLITFLGCPLSWCSKLQTQIALSTMEAEYIALSTALREVIAVREILKEIQTLVLKDSKAQHKYTFFAKSFGRDRLKPTIVHEDNNACLQFAMMPKMNPRTKHIAIPYHFFRKYIVENEILVKAIGTDDQLADQFTKGLGRIKFERARKKLMGW</sequence>
<dbReference type="InterPro" id="IPR001584">
    <property type="entry name" value="Integrase_cat-core"/>
</dbReference>
<evidence type="ECO:0000313" key="3">
    <source>
        <dbReference type="EMBL" id="GFH52624.1"/>
    </source>
</evidence>
<dbReference type="PANTHER" id="PTHR11439">
    <property type="entry name" value="GAG-POL-RELATED RETROTRANSPOSON"/>
    <property type="match status" value="1"/>
</dbReference>
<proteinExistence type="predicted"/>
<dbReference type="CDD" id="cd09272">
    <property type="entry name" value="RNase_HI_RT_Ty1"/>
    <property type="match status" value="1"/>
</dbReference>
<dbReference type="Pfam" id="PF13976">
    <property type="entry name" value="gag_pre-integrs"/>
    <property type="match status" value="1"/>
</dbReference>
<dbReference type="SUPFAM" id="SSF56672">
    <property type="entry name" value="DNA/RNA polymerases"/>
    <property type="match status" value="1"/>
</dbReference>
<dbReference type="Gene3D" id="3.30.420.10">
    <property type="entry name" value="Ribonuclease H-like superfamily/Ribonuclease H"/>
    <property type="match status" value="1"/>
</dbReference>
<reference evidence="3 4" key="1">
    <citation type="journal article" date="2021" name="Sci. Rep.">
        <title>The genome of the diatom Chaetoceros tenuissimus carries an ancient integrated fragment of an extant virus.</title>
        <authorList>
            <person name="Hongo Y."/>
            <person name="Kimura K."/>
            <person name="Takaki Y."/>
            <person name="Yoshida Y."/>
            <person name="Baba S."/>
            <person name="Kobayashi G."/>
            <person name="Nagasaki K."/>
            <person name="Hano T."/>
            <person name="Tomaru Y."/>
        </authorList>
    </citation>
    <scope>NUCLEOTIDE SEQUENCE [LARGE SCALE GENOMIC DNA]</scope>
    <source>
        <strain evidence="3 4">NIES-3715</strain>
    </source>
</reference>
<dbReference type="PANTHER" id="PTHR11439:SF463">
    <property type="entry name" value="REVERSE TRANSCRIPTASE TY1_COPIA-TYPE DOMAIN-CONTAINING PROTEIN"/>
    <property type="match status" value="1"/>
</dbReference>
<dbReference type="GO" id="GO:0003676">
    <property type="term" value="F:nucleic acid binding"/>
    <property type="evidence" value="ECO:0007669"/>
    <property type="project" value="InterPro"/>
</dbReference>
<organism evidence="3 4">
    <name type="scientific">Chaetoceros tenuissimus</name>
    <dbReference type="NCBI Taxonomy" id="426638"/>
    <lineage>
        <taxon>Eukaryota</taxon>
        <taxon>Sar</taxon>
        <taxon>Stramenopiles</taxon>
        <taxon>Ochrophyta</taxon>
        <taxon>Bacillariophyta</taxon>
        <taxon>Coscinodiscophyceae</taxon>
        <taxon>Chaetocerotophycidae</taxon>
        <taxon>Chaetocerotales</taxon>
        <taxon>Chaetocerotaceae</taxon>
        <taxon>Chaetoceros</taxon>
    </lineage>
</organism>
<comment type="caution">
    <text evidence="3">The sequence shown here is derived from an EMBL/GenBank/DDBJ whole genome shotgun (WGS) entry which is preliminary data.</text>
</comment>
<dbReference type="InterPro" id="IPR043502">
    <property type="entry name" value="DNA/RNA_pol_sf"/>
</dbReference>
<dbReference type="InterPro" id="IPR036397">
    <property type="entry name" value="RNaseH_sf"/>
</dbReference>
<dbReference type="InterPro" id="IPR012337">
    <property type="entry name" value="RNaseH-like_sf"/>
</dbReference>
<protein>
    <recommendedName>
        <fullName evidence="2">Integrase catalytic domain-containing protein</fullName>
    </recommendedName>
</protein>
<dbReference type="SUPFAM" id="SSF53098">
    <property type="entry name" value="Ribonuclease H-like"/>
    <property type="match status" value="1"/>
</dbReference>